<accession>A0A9X7BT15</accession>
<protein>
    <recommendedName>
        <fullName evidence="4">Holin</fullName>
    </recommendedName>
</protein>
<keyword evidence="1" id="KW-0812">Transmembrane</keyword>
<feature type="transmembrane region" description="Helical" evidence="1">
    <location>
        <begin position="41"/>
        <end position="63"/>
    </location>
</feature>
<comment type="caution">
    <text evidence="2">The sequence shown here is derived from an EMBL/GenBank/DDBJ whole genome shotgun (WGS) entry which is preliminary data.</text>
</comment>
<dbReference type="EMBL" id="NVDU01000003">
    <property type="protein sequence ID" value="PFV35668.1"/>
    <property type="molecule type" value="Genomic_DNA"/>
</dbReference>
<evidence type="ECO:0000313" key="2">
    <source>
        <dbReference type="EMBL" id="PFV35668.1"/>
    </source>
</evidence>
<feature type="transmembrane region" description="Helical" evidence="1">
    <location>
        <begin position="12"/>
        <end position="35"/>
    </location>
</feature>
<dbReference type="Proteomes" id="UP000223366">
    <property type="component" value="Unassembled WGS sequence"/>
</dbReference>
<dbReference type="Pfam" id="PF04531">
    <property type="entry name" value="Phage_holin_1"/>
    <property type="match status" value="1"/>
</dbReference>
<organism evidence="2 3">
    <name type="scientific">Bacillus thuringiensis</name>
    <dbReference type="NCBI Taxonomy" id="1428"/>
    <lineage>
        <taxon>Bacteria</taxon>
        <taxon>Bacillati</taxon>
        <taxon>Bacillota</taxon>
        <taxon>Bacilli</taxon>
        <taxon>Bacillales</taxon>
        <taxon>Bacillaceae</taxon>
        <taxon>Bacillus</taxon>
        <taxon>Bacillus cereus group</taxon>
    </lineage>
</organism>
<keyword evidence="1" id="KW-0472">Membrane</keyword>
<name>A0A9X7BT15_BACTU</name>
<keyword evidence="1" id="KW-1133">Transmembrane helix</keyword>
<evidence type="ECO:0008006" key="4">
    <source>
        <dbReference type="Google" id="ProtNLM"/>
    </source>
</evidence>
<evidence type="ECO:0000313" key="3">
    <source>
        <dbReference type="Proteomes" id="UP000223366"/>
    </source>
</evidence>
<evidence type="ECO:0000256" key="1">
    <source>
        <dbReference type="SAM" id="Phobius"/>
    </source>
</evidence>
<gene>
    <name evidence="2" type="ORF">COK99_01215</name>
</gene>
<proteinExistence type="predicted"/>
<sequence>MKETTKKKLKTTVFWSGMASAILVFAQSFAILLGYELPQDTVVKVMGAVNSLLALLSFSGLLVNPEHVESFQAMVAKRKKD</sequence>
<dbReference type="RefSeq" id="WP_016084782.1">
    <property type="nucleotide sequence ID" value="NZ_CAKJXA010000018.1"/>
</dbReference>
<dbReference type="AlphaFoldDB" id="A0A9X7BT15"/>
<dbReference type="InterPro" id="IPR006485">
    <property type="entry name" value="Phage-like_holin"/>
</dbReference>
<reference evidence="2 3" key="1">
    <citation type="submission" date="2017-09" db="EMBL/GenBank/DDBJ databases">
        <title>Large-scale bioinformatics analysis of Bacillus genomes uncovers conserved roles of natural products in bacterial physiology.</title>
        <authorList>
            <consortium name="Agbiome Team Llc"/>
            <person name="Bleich R.M."/>
            <person name="Grubbs K.J."/>
            <person name="Santa Maria K.C."/>
            <person name="Allen S.E."/>
            <person name="Farag S."/>
            <person name="Shank E.A."/>
            <person name="Bowers A."/>
        </authorList>
    </citation>
    <scope>NUCLEOTIDE SEQUENCE [LARGE SCALE GENOMIC DNA]</scope>
    <source>
        <strain evidence="2 3">AFS060060</strain>
    </source>
</reference>